<dbReference type="Proteomes" id="UP000507470">
    <property type="component" value="Unassembled WGS sequence"/>
</dbReference>
<feature type="transmembrane region" description="Helical" evidence="5">
    <location>
        <begin position="387"/>
        <end position="408"/>
    </location>
</feature>
<evidence type="ECO:0000313" key="6">
    <source>
        <dbReference type="EMBL" id="CAC5422898.1"/>
    </source>
</evidence>
<dbReference type="Pfam" id="PF00083">
    <property type="entry name" value="Sugar_tr"/>
    <property type="match status" value="1"/>
</dbReference>
<dbReference type="SUPFAM" id="SSF103473">
    <property type="entry name" value="MFS general substrate transporter"/>
    <property type="match status" value="1"/>
</dbReference>
<dbReference type="InterPro" id="IPR005828">
    <property type="entry name" value="MFS_sugar_transport-like"/>
</dbReference>
<keyword evidence="4 5" id="KW-0472">Membrane</keyword>
<organism evidence="6 7">
    <name type="scientific">Mytilus coruscus</name>
    <name type="common">Sea mussel</name>
    <dbReference type="NCBI Taxonomy" id="42192"/>
    <lineage>
        <taxon>Eukaryota</taxon>
        <taxon>Metazoa</taxon>
        <taxon>Spiralia</taxon>
        <taxon>Lophotrochozoa</taxon>
        <taxon>Mollusca</taxon>
        <taxon>Bivalvia</taxon>
        <taxon>Autobranchia</taxon>
        <taxon>Pteriomorphia</taxon>
        <taxon>Mytilida</taxon>
        <taxon>Mytiloidea</taxon>
        <taxon>Mytilidae</taxon>
        <taxon>Mytilinae</taxon>
        <taxon>Mytilus</taxon>
    </lineage>
</organism>
<proteinExistence type="predicted"/>
<dbReference type="OrthoDB" id="10021984at2759"/>
<dbReference type="PANTHER" id="PTHR24064">
    <property type="entry name" value="SOLUTE CARRIER FAMILY 22 MEMBER"/>
    <property type="match status" value="1"/>
</dbReference>
<keyword evidence="3 5" id="KW-1133">Transmembrane helix</keyword>
<dbReference type="GO" id="GO:0016020">
    <property type="term" value="C:membrane"/>
    <property type="evidence" value="ECO:0007669"/>
    <property type="project" value="UniProtKB-SubCell"/>
</dbReference>
<reference evidence="6 7" key="1">
    <citation type="submission" date="2020-06" db="EMBL/GenBank/DDBJ databases">
        <authorList>
            <person name="Li R."/>
            <person name="Bekaert M."/>
        </authorList>
    </citation>
    <scope>NUCLEOTIDE SEQUENCE [LARGE SCALE GENOMIC DNA]</scope>
    <source>
        <strain evidence="7">wild</strain>
    </source>
</reference>
<feature type="transmembrane region" description="Helical" evidence="5">
    <location>
        <begin position="321"/>
        <end position="343"/>
    </location>
</feature>
<feature type="transmembrane region" description="Helical" evidence="5">
    <location>
        <begin position="20"/>
        <end position="44"/>
    </location>
</feature>
<accession>A0A6J8EQW5</accession>
<feature type="transmembrane region" description="Helical" evidence="5">
    <location>
        <begin position="230"/>
        <end position="251"/>
    </location>
</feature>
<feature type="transmembrane region" description="Helical" evidence="5">
    <location>
        <begin position="125"/>
        <end position="147"/>
    </location>
</feature>
<feature type="transmembrane region" description="Helical" evidence="5">
    <location>
        <begin position="294"/>
        <end position="315"/>
    </location>
</feature>
<comment type="subcellular location">
    <subcellularLocation>
        <location evidence="1">Membrane</location>
        <topology evidence="1">Multi-pass membrane protein</topology>
    </subcellularLocation>
</comment>
<keyword evidence="2 5" id="KW-0812">Transmembrane</keyword>
<protein>
    <submittedName>
        <fullName evidence="6">SLC22A4_5</fullName>
    </submittedName>
</protein>
<evidence type="ECO:0000313" key="7">
    <source>
        <dbReference type="Proteomes" id="UP000507470"/>
    </source>
</evidence>
<dbReference type="EMBL" id="CACVKT020009703">
    <property type="protein sequence ID" value="CAC5422898.1"/>
    <property type="molecule type" value="Genomic_DNA"/>
</dbReference>
<keyword evidence="7" id="KW-1185">Reference proteome</keyword>
<dbReference type="GO" id="GO:0022857">
    <property type="term" value="F:transmembrane transporter activity"/>
    <property type="evidence" value="ECO:0007669"/>
    <property type="project" value="InterPro"/>
</dbReference>
<feature type="transmembrane region" description="Helical" evidence="5">
    <location>
        <begin position="263"/>
        <end position="282"/>
    </location>
</feature>
<feature type="transmembrane region" description="Helical" evidence="5">
    <location>
        <begin position="153"/>
        <end position="172"/>
    </location>
</feature>
<dbReference type="Gene3D" id="1.20.1250.20">
    <property type="entry name" value="MFS general substrate transporter like domains"/>
    <property type="match status" value="1"/>
</dbReference>
<evidence type="ECO:0000256" key="2">
    <source>
        <dbReference type="ARBA" id="ARBA00022692"/>
    </source>
</evidence>
<dbReference type="InterPro" id="IPR036259">
    <property type="entry name" value="MFS_trans_sf"/>
</dbReference>
<dbReference type="AlphaFoldDB" id="A0A6J8EQW5"/>
<name>A0A6J8EQW5_MYTCO</name>
<evidence type="ECO:0000256" key="3">
    <source>
        <dbReference type="ARBA" id="ARBA00022989"/>
    </source>
</evidence>
<evidence type="ECO:0000256" key="1">
    <source>
        <dbReference type="ARBA" id="ARBA00004141"/>
    </source>
</evidence>
<gene>
    <name evidence="6" type="ORF">MCOR_54918</name>
</gene>
<sequence length="430" mass="47863">MKFDDILSEIGDFGTYQKRNFVLLTVAWILTPPIMAFSVFILGIPDHRCIIPGFENDTFDVQGAFHQKMIHMYIPLSNEDDKKYDQCHVYQVDQSNTAFDDNSSQPINASLIKCMEWTGPSKRTFVGIIIATFTPIGVLLYILESYFIRTWNWIIVATAIPTGLYLILWWFIPESPRWLCSKGRMAEAKVLLQHAALVNKTTFPEKMLDGLTPDTKESGRVWLLFSDKTLACRTIVIFFNWMVVSMVFYGLSLNTGILYGDYYINFMLSVLVEFPGQILPLVMLGRIGRKKSHFIYMGVGGLACLSTIFTANYAGKDLQPLTTTLALLGKLFSTAGFATIYIISAEVFPTVIRNAGMGSSSVWARVGGMISPYIADTADIIGGTAGKAVPLVIFGGACILAALLTLILPETLNRQLPETIEDGKNFSRLL</sequence>
<evidence type="ECO:0000256" key="5">
    <source>
        <dbReference type="SAM" id="Phobius"/>
    </source>
</evidence>
<evidence type="ECO:0000256" key="4">
    <source>
        <dbReference type="ARBA" id="ARBA00023136"/>
    </source>
</evidence>